<feature type="transmembrane region" description="Helical" evidence="1">
    <location>
        <begin position="84"/>
        <end position="104"/>
    </location>
</feature>
<keyword evidence="1" id="KW-0812">Transmembrane</keyword>
<evidence type="ECO:0000313" key="2">
    <source>
        <dbReference type="EMBL" id="OSX62498.1"/>
    </source>
</evidence>
<keyword evidence="1" id="KW-0472">Membrane</keyword>
<feature type="transmembrane region" description="Helical" evidence="1">
    <location>
        <begin position="110"/>
        <end position="129"/>
    </location>
</feature>
<accession>A0A1X6N1K2</accession>
<protein>
    <submittedName>
        <fullName evidence="2">Uncharacterized protein</fullName>
    </submittedName>
</protein>
<feature type="transmembrane region" description="Helical" evidence="1">
    <location>
        <begin position="243"/>
        <end position="276"/>
    </location>
</feature>
<gene>
    <name evidence="2" type="ORF">POSPLADRAFT_1046772</name>
</gene>
<name>A0A1X6N1K2_9APHY</name>
<reference evidence="2 3" key="1">
    <citation type="submission" date="2017-04" db="EMBL/GenBank/DDBJ databases">
        <title>Genome Sequence of the Model Brown-Rot Fungus Postia placenta SB12.</title>
        <authorList>
            <consortium name="DOE Joint Genome Institute"/>
            <person name="Gaskell J."/>
            <person name="Kersten P."/>
            <person name="Larrondo L.F."/>
            <person name="Canessa P."/>
            <person name="Martinez D."/>
            <person name="Hibbett D."/>
            <person name="Schmoll M."/>
            <person name="Kubicek C.P."/>
            <person name="Martinez A.T."/>
            <person name="Yadav J."/>
            <person name="Master E."/>
            <person name="Magnuson J.K."/>
            <person name="James T."/>
            <person name="Yaver D."/>
            <person name="Berka R."/>
            <person name="Labutti K."/>
            <person name="Lipzen A."/>
            <person name="Aerts A."/>
            <person name="Barry K."/>
            <person name="Henrissat B."/>
            <person name="Blanchette R."/>
            <person name="Grigoriev I."/>
            <person name="Cullen D."/>
        </authorList>
    </citation>
    <scope>NUCLEOTIDE SEQUENCE [LARGE SCALE GENOMIC DNA]</scope>
    <source>
        <strain evidence="2 3">MAD-698-R-SB12</strain>
    </source>
</reference>
<keyword evidence="3" id="KW-1185">Reference proteome</keyword>
<feature type="transmembrane region" description="Helical" evidence="1">
    <location>
        <begin position="16"/>
        <end position="35"/>
    </location>
</feature>
<sequence length="312" mass="34742">MASHTLLTLPKLQDELLAHPIMTSLGSLALSTFISRSIYGIIDWRPVLICVSSDVITIGLDHYNDQASALADAKKTSNSAVMSVFTRARVLLITNAILLVFALLSSPPSTWFITACFITPALLWDTPLFRRKAGPKVKKTKAEKAQESKNGFVIKRIPGMKAVFIGIIRGCGTFAVVHSILSRSFPPDGIASGPWTPTQIIVWSTINRTCHAVMADVRDFTEDWELQVPTIPVLLKSVHRTKVLLTAIHLLTLAVFFNNIYIIFASLYAIALVWMLDENSPRKLYRLSFHSQTLVALVYGAIQYYNQFINNH</sequence>
<dbReference type="AlphaFoldDB" id="A0A1X6N1K2"/>
<dbReference type="Proteomes" id="UP000194127">
    <property type="component" value="Unassembled WGS sequence"/>
</dbReference>
<proteinExistence type="predicted"/>
<organism evidence="2 3">
    <name type="scientific">Postia placenta MAD-698-R-SB12</name>
    <dbReference type="NCBI Taxonomy" id="670580"/>
    <lineage>
        <taxon>Eukaryota</taxon>
        <taxon>Fungi</taxon>
        <taxon>Dikarya</taxon>
        <taxon>Basidiomycota</taxon>
        <taxon>Agaricomycotina</taxon>
        <taxon>Agaricomycetes</taxon>
        <taxon>Polyporales</taxon>
        <taxon>Adustoporiaceae</taxon>
        <taxon>Rhodonia</taxon>
    </lineage>
</organism>
<evidence type="ECO:0000256" key="1">
    <source>
        <dbReference type="SAM" id="Phobius"/>
    </source>
</evidence>
<dbReference type="GeneID" id="36324065"/>
<dbReference type="EMBL" id="KZ110597">
    <property type="protein sequence ID" value="OSX62498.1"/>
    <property type="molecule type" value="Genomic_DNA"/>
</dbReference>
<dbReference type="RefSeq" id="XP_024339292.1">
    <property type="nucleotide sequence ID" value="XM_024479115.1"/>
</dbReference>
<keyword evidence="1" id="KW-1133">Transmembrane helix</keyword>
<dbReference type="OrthoDB" id="2637020at2759"/>
<evidence type="ECO:0000313" key="3">
    <source>
        <dbReference type="Proteomes" id="UP000194127"/>
    </source>
</evidence>